<dbReference type="InterPro" id="IPR025875">
    <property type="entry name" value="Leu-rich_rpt_4"/>
</dbReference>
<evidence type="ECO:0000256" key="2">
    <source>
        <dbReference type="ARBA" id="ARBA00022737"/>
    </source>
</evidence>
<dbReference type="EMBL" id="JAJOMB010000002">
    <property type="protein sequence ID" value="MCD5310338.1"/>
    <property type="molecule type" value="Genomic_DNA"/>
</dbReference>
<feature type="transmembrane region" description="Helical" evidence="3">
    <location>
        <begin position="208"/>
        <end position="226"/>
    </location>
</feature>
<feature type="transmembrane region" description="Helical" evidence="3">
    <location>
        <begin position="60"/>
        <end position="78"/>
    </location>
</feature>
<feature type="transmembrane region" description="Helical" evidence="3">
    <location>
        <begin position="131"/>
        <end position="153"/>
    </location>
</feature>
<comment type="caution">
    <text evidence="4">The sequence shown here is derived from an EMBL/GenBank/DDBJ whole genome shotgun (WGS) entry which is preliminary data.</text>
</comment>
<dbReference type="Gene3D" id="3.80.10.10">
    <property type="entry name" value="Ribonuclease Inhibitor"/>
    <property type="match status" value="1"/>
</dbReference>
<dbReference type="RefSeq" id="WP_231439263.1">
    <property type="nucleotide sequence ID" value="NZ_JAJOMB010000002.1"/>
</dbReference>
<accession>A0A9X1NC55</accession>
<name>A0A9X1NC55_9ACTN</name>
<dbReference type="Proteomes" id="UP001138997">
    <property type="component" value="Unassembled WGS sequence"/>
</dbReference>
<keyword evidence="5" id="KW-1185">Reference proteome</keyword>
<feature type="transmembrane region" description="Helical" evidence="3">
    <location>
        <begin position="98"/>
        <end position="125"/>
    </location>
</feature>
<dbReference type="PANTHER" id="PTHR46652">
    <property type="entry name" value="LEUCINE-RICH REPEAT AND IQ DOMAIN-CONTAINING PROTEIN 1-RELATED"/>
    <property type="match status" value="1"/>
</dbReference>
<reference evidence="4" key="1">
    <citation type="submission" date="2021-11" db="EMBL/GenBank/DDBJ databases">
        <title>Streptomyces corallinus and Kineosporia corallina sp. nov., two new coral-derived marine actinobacteria.</title>
        <authorList>
            <person name="Buangrab K."/>
            <person name="Sutthacheep M."/>
            <person name="Yeemin T."/>
            <person name="Harunari E."/>
            <person name="Igarashi Y."/>
            <person name="Sripreechasak P."/>
            <person name="Kanchanasin P."/>
            <person name="Tanasupawat S."/>
            <person name="Phongsopitanun W."/>
        </authorList>
    </citation>
    <scope>NUCLEOTIDE SEQUENCE</scope>
    <source>
        <strain evidence="4">JCM 31032</strain>
    </source>
</reference>
<proteinExistence type="predicted"/>
<dbReference type="SMART" id="SM00365">
    <property type="entry name" value="LRR_SD22"/>
    <property type="match status" value="4"/>
</dbReference>
<feature type="transmembrane region" description="Helical" evidence="3">
    <location>
        <begin position="34"/>
        <end position="54"/>
    </location>
</feature>
<protein>
    <recommendedName>
        <fullName evidence="6">Leucine-rich repeat domain-containing protein</fullName>
    </recommendedName>
</protein>
<dbReference type="InterPro" id="IPR032675">
    <property type="entry name" value="LRR_dom_sf"/>
</dbReference>
<evidence type="ECO:0008006" key="6">
    <source>
        <dbReference type="Google" id="ProtNLM"/>
    </source>
</evidence>
<dbReference type="Pfam" id="PF12799">
    <property type="entry name" value="LRR_4"/>
    <property type="match status" value="2"/>
</dbReference>
<dbReference type="InterPro" id="IPR050836">
    <property type="entry name" value="SDS22/Internalin_LRR"/>
</dbReference>
<keyword evidence="2" id="KW-0677">Repeat</keyword>
<keyword evidence="1" id="KW-0433">Leucine-rich repeat</keyword>
<evidence type="ECO:0000256" key="1">
    <source>
        <dbReference type="ARBA" id="ARBA00022614"/>
    </source>
</evidence>
<dbReference type="AlphaFoldDB" id="A0A9X1NC55"/>
<evidence type="ECO:0000256" key="3">
    <source>
        <dbReference type="SAM" id="Phobius"/>
    </source>
</evidence>
<gene>
    <name evidence="4" type="ORF">LR394_05475</name>
</gene>
<evidence type="ECO:0000313" key="4">
    <source>
        <dbReference type="EMBL" id="MCD5310338.1"/>
    </source>
</evidence>
<dbReference type="SUPFAM" id="SSF52058">
    <property type="entry name" value="L domain-like"/>
    <property type="match status" value="1"/>
</dbReference>
<sequence>MSTQRALGFVSAAAIALAAAISAIHLGQTYQATGLVRFLIVAFGSAPLAVVLGRLSSRPFWAWLTVATGLVLSVLGVWRSLRNDALHLITMDFSVIQVAINAADVMAPIALTGLGLVLLLAGAAWRTHDRLLTGLATISGTLLSLIYAVALLAHAARSLPYIGGAVSPALVTAAGIVALAALLLPVVVVSGPGGSEIALPSRTTAIRVPASLLVLALLAGVGYWTYDRLANRTKLAELFPDPALAGCVATTLGLTDAEQPTSQRKLDSVFSLSCNGDQSTSGRIRSLAGLEHLPNLGTLDVSTNELNDVIGLDQVPGLTSLKLTNNRVRDLTPLATLTELRELGASNNRIADLTPLHNLKDLSAVGLSGNQITEVSALANLTTIAELDLARNQITDVSALSALATLDRLTLRENNLQDLTPLTGLTALTMLDIAGNQVTDLKPLTRMPLVDELWLGGNPVQNLKPLRQMKALQGVDLEGSDPYKLVGVDELRDAGVYVGGLA</sequence>
<organism evidence="4 5">
    <name type="scientific">Kineosporia babensis</name>
    <dbReference type="NCBI Taxonomy" id="499548"/>
    <lineage>
        <taxon>Bacteria</taxon>
        <taxon>Bacillati</taxon>
        <taxon>Actinomycetota</taxon>
        <taxon>Actinomycetes</taxon>
        <taxon>Kineosporiales</taxon>
        <taxon>Kineosporiaceae</taxon>
        <taxon>Kineosporia</taxon>
    </lineage>
</organism>
<dbReference type="InterPro" id="IPR001611">
    <property type="entry name" value="Leu-rich_rpt"/>
</dbReference>
<keyword evidence="3" id="KW-1133">Transmembrane helix</keyword>
<keyword evidence="3" id="KW-0812">Transmembrane</keyword>
<evidence type="ECO:0000313" key="5">
    <source>
        <dbReference type="Proteomes" id="UP001138997"/>
    </source>
</evidence>
<dbReference type="PROSITE" id="PS51450">
    <property type="entry name" value="LRR"/>
    <property type="match status" value="5"/>
</dbReference>
<dbReference type="PANTHER" id="PTHR46652:SF3">
    <property type="entry name" value="LEUCINE-RICH REPEAT-CONTAINING PROTEIN 9"/>
    <property type="match status" value="1"/>
</dbReference>
<feature type="transmembrane region" description="Helical" evidence="3">
    <location>
        <begin position="165"/>
        <end position="188"/>
    </location>
</feature>
<feature type="transmembrane region" description="Helical" evidence="3">
    <location>
        <begin position="6"/>
        <end position="27"/>
    </location>
</feature>
<keyword evidence="3" id="KW-0472">Membrane</keyword>